<dbReference type="CDD" id="cd06550">
    <property type="entry name" value="TM_ABC_iron-siderophores_like"/>
    <property type="match status" value="1"/>
</dbReference>
<evidence type="ECO:0000256" key="10">
    <source>
        <dbReference type="ARBA" id="ARBA00023136"/>
    </source>
</evidence>
<dbReference type="InterPro" id="IPR000522">
    <property type="entry name" value="ABC_transptr_permease_BtuC"/>
</dbReference>
<comment type="similarity">
    <text evidence="2">Belongs to the binding-protein-dependent transport system permease family. FecCD subfamily.</text>
</comment>
<accession>A0A150L6E9</accession>
<dbReference type="PANTHER" id="PTHR30472">
    <property type="entry name" value="FERRIC ENTEROBACTIN TRANSPORT SYSTEM PERMEASE PROTEIN"/>
    <property type="match status" value="1"/>
</dbReference>
<feature type="transmembrane region" description="Helical" evidence="11">
    <location>
        <begin position="186"/>
        <end position="208"/>
    </location>
</feature>
<evidence type="ECO:0000256" key="7">
    <source>
        <dbReference type="ARBA" id="ARBA00022989"/>
    </source>
</evidence>
<dbReference type="SUPFAM" id="SSF81345">
    <property type="entry name" value="ABC transporter involved in vitamin B12 uptake, BtuC"/>
    <property type="match status" value="1"/>
</dbReference>
<feature type="transmembrane region" description="Helical" evidence="11">
    <location>
        <begin position="344"/>
        <end position="363"/>
    </location>
</feature>
<feature type="transmembrane region" description="Helical" evidence="11">
    <location>
        <begin position="141"/>
        <end position="174"/>
    </location>
</feature>
<keyword evidence="13" id="KW-1185">Reference proteome</keyword>
<evidence type="ECO:0000256" key="11">
    <source>
        <dbReference type="SAM" id="Phobius"/>
    </source>
</evidence>
<dbReference type="Gene3D" id="1.10.3470.10">
    <property type="entry name" value="ABC transporter involved in vitamin B12 uptake, BtuC"/>
    <property type="match status" value="1"/>
</dbReference>
<evidence type="ECO:0000256" key="3">
    <source>
        <dbReference type="ARBA" id="ARBA00022448"/>
    </source>
</evidence>
<proteinExistence type="inferred from homology"/>
<keyword evidence="4" id="KW-1003">Cell membrane</keyword>
<gene>
    <name evidence="12" type="ORF">B4102_0489</name>
</gene>
<evidence type="ECO:0000256" key="2">
    <source>
        <dbReference type="ARBA" id="ARBA00007935"/>
    </source>
</evidence>
<feature type="transmembrane region" description="Helical" evidence="11">
    <location>
        <begin position="234"/>
        <end position="255"/>
    </location>
</feature>
<dbReference type="PANTHER" id="PTHR30472:SF27">
    <property type="entry name" value="PETROBACTIN IMPORT SYSTEM PERMEASE PROTEIN YCLN"/>
    <property type="match status" value="1"/>
</dbReference>
<dbReference type="EMBL" id="LQYN01000039">
    <property type="protein sequence ID" value="KYD07855.1"/>
    <property type="molecule type" value="Genomic_DNA"/>
</dbReference>
<keyword evidence="8" id="KW-0408">Iron</keyword>
<feature type="transmembrane region" description="Helical" evidence="11">
    <location>
        <begin position="317"/>
        <end position="338"/>
    </location>
</feature>
<evidence type="ECO:0008006" key="14">
    <source>
        <dbReference type="Google" id="ProtNLM"/>
    </source>
</evidence>
<evidence type="ECO:0000256" key="4">
    <source>
        <dbReference type="ARBA" id="ARBA00022475"/>
    </source>
</evidence>
<keyword evidence="10 11" id="KW-0472">Membrane</keyword>
<comment type="subcellular location">
    <subcellularLocation>
        <location evidence="1">Cell membrane</location>
        <topology evidence="1">Multi-pass membrane protein</topology>
    </subcellularLocation>
</comment>
<dbReference type="GO" id="GO:0022857">
    <property type="term" value="F:transmembrane transporter activity"/>
    <property type="evidence" value="ECO:0007669"/>
    <property type="project" value="InterPro"/>
</dbReference>
<feature type="transmembrane region" description="Helical" evidence="11">
    <location>
        <begin position="99"/>
        <end position="120"/>
    </location>
</feature>
<keyword evidence="6 11" id="KW-0812">Transmembrane</keyword>
<keyword evidence="9" id="KW-0406">Ion transport</keyword>
<name>A0A150L6E9_9BACI</name>
<keyword evidence="5" id="KW-0410">Iron transport</keyword>
<sequence>MFNIVIDNEYHLRKLVNNDIHFFITHTDNESHYRNNRITYPIASIQKGRVGFAMKKVVLIIAFIVLSVISLFVGVKNITPLDIFHLSEEQRDILLISRFPRLVSLILAGVSMSVCGLIMQQLSRNKFVSPTTAGTMDSARLGILVSLILFSSAGMMEKMLMASVFALAGTFLFMNILDKIKFKDAIFIPLVGLMFGNIISSITTFFAYKHDLIQSISSWLQGDFSMVMSGRYEMIYISIPLVILAYLFANKFTIAGMGEDFSVNLGLNYKLVVNIGLIIVALSTTSVLLTVGTIPFLGLVVPNIVSIYNGDNLKKNLFQTALLGAVFLLFCDILGRIIIYPYEIPIGLTVGVIGSGIFLYLLMRRKAYA</sequence>
<dbReference type="PATRIC" id="fig|46224.3.peg.2707"/>
<protein>
    <recommendedName>
        <fullName evidence="14">Iron ABC transporter permease</fullName>
    </recommendedName>
</protein>
<evidence type="ECO:0000256" key="8">
    <source>
        <dbReference type="ARBA" id="ARBA00023004"/>
    </source>
</evidence>
<dbReference type="Pfam" id="PF01032">
    <property type="entry name" value="FecCD"/>
    <property type="match status" value="1"/>
</dbReference>
<comment type="caution">
    <text evidence="12">The sequence shown here is derived from an EMBL/GenBank/DDBJ whole genome shotgun (WGS) entry which is preliminary data.</text>
</comment>
<evidence type="ECO:0000313" key="13">
    <source>
        <dbReference type="Proteomes" id="UP000075666"/>
    </source>
</evidence>
<evidence type="ECO:0000256" key="9">
    <source>
        <dbReference type="ARBA" id="ARBA00023065"/>
    </source>
</evidence>
<keyword evidence="3" id="KW-0813">Transport</keyword>
<dbReference type="STRING" id="46224.B4102_0489"/>
<evidence type="ECO:0000256" key="1">
    <source>
        <dbReference type="ARBA" id="ARBA00004651"/>
    </source>
</evidence>
<dbReference type="AlphaFoldDB" id="A0A150L6E9"/>
<evidence type="ECO:0000313" key="12">
    <source>
        <dbReference type="EMBL" id="KYD07855.1"/>
    </source>
</evidence>
<reference evidence="12 13" key="1">
    <citation type="submission" date="2016-01" db="EMBL/GenBank/DDBJ databases">
        <title>Genome Sequences of Twelve Sporeforming Bacillus Species Isolated from Foods.</title>
        <authorList>
            <person name="Berendsen E.M."/>
            <person name="Wells-Bennik M.H."/>
            <person name="Krawcyk A.O."/>
            <person name="De Jong A."/>
            <person name="Holsappel S."/>
            <person name="Eijlander R.T."/>
            <person name="Kuipers O.P."/>
        </authorList>
    </citation>
    <scope>NUCLEOTIDE SEQUENCE [LARGE SCALE GENOMIC DNA]</scope>
    <source>
        <strain evidence="12 13">B4102</strain>
    </source>
</reference>
<evidence type="ECO:0000256" key="5">
    <source>
        <dbReference type="ARBA" id="ARBA00022496"/>
    </source>
</evidence>
<dbReference type="GO" id="GO:0033214">
    <property type="term" value="P:siderophore-iron import into cell"/>
    <property type="evidence" value="ECO:0007669"/>
    <property type="project" value="TreeGrafter"/>
</dbReference>
<dbReference type="GO" id="GO:0005886">
    <property type="term" value="C:plasma membrane"/>
    <property type="evidence" value="ECO:0007669"/>
    <property type="project" value="UniProtKB-SubCell"/>
</dbReference>
<keyword evidence="7 11" id="KW-1133">Transmembrane helix</keyword>
<dbReference type="FunFam" id="1.10.3470.10:FF:000004">
    <property type="entry name" value="Iron compound ABC transporter, permease"/>
    <property type="match status" value="1"/>
</dbReference>
<feature type="transmembrane region" description="Helical" evidence="11">
    <location>
        <begin position="275"/>
        <end position="305"/>
    </location>
</feature>
<organism evidence="12 13">
    <name type="scientific">Heyndrickxia sporothermodurans</name>
    <dbReference type="NCBI Taxonomy" id="46224"/>
    <lineage>
        <taxon>Bacteria</taxon>
        <taxon>Bacillati</taxon>
        <taxon>Bacillota</taxon>
        <taxon>Bacilli</taxon>
        <taxon>Bacillales</taxon>
        <taxon>Bacillaceae</taxon>
        <taxon>Heyndrickxia</taxon>
    </lineage>
</organism>
<dbReference type="InterPro" id="IPR037294">
    <property type="entry name" value="ABC_BtuC-like"/>
</dbReference>
<evidence type="ECO:0000256" key="6">
    <source>
        <dbReference type="ARBA" id="ARBA00022692"/>
    </source>
</evidence>
<dbReference type="Proteomes" id="UP000075666">
    <property type="component" value="Unassembled WGS sequence"/>
</dbReference>
<feature type="transmembrane region" description="Helical" evidence="11">
    <location>
        <begin position="57"/>
        <end position="79"/>
    </location>
</feature>